<dbReference type="RefSeq" id="WP_377965742.1">
    <property type="nucleotide sequence ID" value="NZ_JBHZOL010000082.1"/>
</dbReference>
<accession>A0ABW6IIR5</accession>
<name>A0ABW6IIR5_9CYAN</name>
<organism evidence="1 2">
    <name type="scientific">Almyronema epifaneia S1</name>
    <dbReference type="NCBI Taxonomy" id="2991925"/>
    <lineage>
        <taxon>Bacteria</taxon>
        <taxon>Bacillati</taxon>
        <taxon>Cyanobacteriota</taxon>
        <taxon>Cyanophyceae</taxon>
        <taxon>Nodosilineales</taxon>
        <taxon>Nodosilineaceae</taxon>
        <taxon>Almyronema</taxon>
        <taxon>Almyronema epifaneia</taxon>
    </lineage>
</organism>
<comment type="caution">
    <text evidence="1">The sequence shown here is derived from an EMBL/GenBank/DDBJ whole genome shotgun (WGS) entry which is preliminary data.</text>
</comment>
<keyword evidence="2" id="KW-1185">Reference proteome</keyword>
<reference evidence="1 2" key="1">
    <citation type="submission" date="2024-10" db="EMBL/GenBank/DDBJ databases">
        <authorList>
            <person name="Ratan Roy A."/>
            <person name="Morales Sandoval P.H."/>
            <person name="De Los Santos Villalobos S."/>
            <person name="Chakraborty S."/>
            <person name="Mukherjee J."/>
        </authorList>
    </citation>
    <scope>NUCLEOTIDE SEQUENCE [LARGE SCALE GENOMIC DNA]</scope>
    <source>
        <strain evidence="1 2">S1</strain>
    </source>
</reference>
<sequence length="392" mass="43759">MKRLAKFVRSWLAATTFNAKAGEVKTTASKLSPGSLPTAIATKFALAIADLPLPQPHQEQLRSQLETALQKWRSDPQNHNHLVILADPTEPLEKYQRWVLDQAAWSPVALFADWNQRPSTYTDIADKLAQAIETISADEGQPQVVVMPSLDQCFLRCADGLAAIDYLREAIAGDRRHFWVLSCNQWAWQYLDSVCHIRAYFQQTFTLPMMDGLAVKQWLSPLEATVEHTFATVEQTQTASKAAPTSSEQPQLWASETEEQYFAALATAAGGISQVAAALWLRSLCYQEASATLDGSPQEDEASVILKKLAFTELPTLTADDRYLLFSLTLHRSMSLAHLARTLGDRIGKVTNQTLPLRRQDLIAIAGSNYQLNPAYYLPLRADLRRNNFIVD</sequence>
<proteinExistence type="predicted"/>
<gene>
    <name evidence="1" type="ORF">ACFVKH_13115</name>
</gene>
<protein>
    <submittedName>
        <fullName evidence="1">Uncharacterized protein</fullName>
    </submittedName>
</protein>
<evidence type="ECO:0000313" key="1">
    <source>
        <dbReference type="EMBL" id="MFE4107229.1"/>
    </source>
</evidence>
<dbReference type="EMBL" id="JBHZOL010000082">
    <property type="protein sequence ID" value="MFE4107229.1"/>
    <property type="molecule type" value="Genomic_DNA"/>
</dbReference>
<evidence type="ECO:0000313" key="2">
    <source>
        <dbReference type="Proteomes" id="UP001600165"/>
    </source>
</evidence>
<dbReference type="Proteomes" id="UP001600165">
    <property type="component" value="Unassembled WGS sequence"/>
</dbReference>